<name>A0A8J4A9F3_9ACTN</name>
<dbReference type="InterPro" id="IPR041581">
    <property type="entry name" value="Glyoxalase_6"/>
</dbReference>
<dbReference type="Proteomes" id="UP000614996">
    <property type="component" value="Unassembled WGS sequence"/>
</dbReference>
<proteinExistence type="predicted"/>
<dbReference type="Gene3D" id="3.10.180.10">
    <property type="entry name" value="2,3-Dihydroxybiphenyl 1,2-Dioxygenase, domain 1"/>
    <property type="match status" value="1"/>
</dbReference>
<reference evidence="3" key="1">
    <citation type="journal article" date="2021" name="Int. J. Syst. Evol. Microbiol.">
        <title>Actinocatenispora comari sp. nov., an endophytic actinomycete isolated from aerial parts of Comarum salesowianum.</title>
        <authorList>
            <person name="Oyunbileg N."/>
            <person name="Iizaka Y."/>
            <person name="Hamada M."/>
            <person name="Davaapurev B.O."/>
            <person name="Fukumoto A."/>
            <person name="Tsetseg B."/>
            <person name="Kato F."/>
            <person name="Tamura T."/>
            <person name="Batkhuu J."/>
            <person name="Anzai Y."/>
        </authorList>
    </citation>
    <scope>NUCLEOTIDE SEQUENCE [LARGE SCALE GENOMIC DNA]</scope>
    <source>
        <strain evidence="3">NUM-2625</strain>
    </source>
</reference>
<sequence length="45" mass="4547">MAGFAAEVARVEALGATPADVGQGDVTWRVLADPEGTQFCTLGPA</sequence>
<accession>A0A8J4A9F3</accession>
<evidence type="ECO:0000259" key="1">
    <source>
        <dbReference type="Pfam" id="PF18029"/>
    </source>
</evidence>
<gene>
    <name evidence="2" type="ORF">NUM_19670</name>
</gene>
<dbReference type="AlphaFoldDB" id="A0A8J4A9F3"/>
<dbReference type="InterPro" id="IPR029068">
    <property type="entry name" value="Glyas_Bleomycin-R_OHBP_Dase"/>
</dbReference>
<organism evidence="2 3">
    <name type="scientific">Actinocatenispora comari</name>
    <dbReference type="NCBI Taxonomy" id="2807577"/>
    <lineage>
        <taxon>Bacteria</taxon>
        <taxon>Bacillati</taxon>
        <taxon>Actinomycetota</taxon>
        <taxon>Actinomycetes</taxon>
        <taxon>Micromonosporales</taxon>
        <taxon>Micromonosporaceae</taxon>
        <taxon>Actinocatenispora</taxon>
    </lineage>
</organism>
<feature type="domain" description="Glyoxalase-like" evidence="1">
    <location>
        <begin position="5"/>
        <end position="41"/>
    </location>
</feature>
<evidence type="ECO:0000313" key="3">
    <source>
        <dbReference type="Proteomes" id="UP000614996"/>
    </source>
</evidence>
<comment type="caution">
    <text evidence="2">The sequence shown here is derived from an EMBL/GenBank/DDBJ whole genome shotgun (WGS) entry which is preliminary data.</text>
</comment>
<dbReference type="Pfam" id="PF18029">
    <property type="entry name" value="Glyoxalase_6"/>
    <property type="match status" value="1"/>
</dbReference>
<dbReference type="EMBL" id="BOPO01000028">
    <property type="protein sequence ID" value="GIL26713.1"/>
    <property type="molecule type" value="Genomic_DNA"/>
</dbReference>
<keyword evidence="3" id="KW-1185">Reference proteome</keyword>
<protein>
    <recommendedName>
        <fullName evidence="1">Glyoxalase-like domain-containing protein</fullName>
    </recommendedName>
</protein>
<evidence type="ECO:0000313" key="2">
    <source>
        <dbReference type="EMBL" id="GIL26713.1"/>
    </source>
</evidence>